<dbReference type="EMBL" id="MTJN01000002">
    <property type="protein sequence ID" value="OOV05438.1"/>
    <property type="molecule type" value="Genomic_DNA"/>
</dbReference>
<dbReference type="GO" id="GO:0015344">
    <property type="term" value="F:siderophore uptake transmembrane transporter activity"/>
    <property type="evidence" value="ECO:0007669"/>
    <property type="project" value="TreeGrafter"/>
</dbReference>
<dbReference type="CDD" id="cd01347">
    <property type="entry name" value="ligand_gated_channel"/>
    <property type="match status" value="1"/>
</dbReference>
<keyword evidence="7 12" id="KW-0798">TonB box</keyword>
<dbReference type="Gene3D" id="2.170.130.10">
    <property type="entry name" value="TonB-dependent receptor, plug domain"/>
    <property type="match status" value="1"/>
</dbReference>
<feature type="domain" description="TonB-dependent receptor-like beta-barrel" evidence="14">
    <location>
        <begin position="328"/>
        <end position="737"/>
    </location>
</feature>
<evidence type="ECO:0000256" key="6">
    <source>
        <dbReference type="ARBA" id="ARBA00022729"/>
    </source>
</evidence>
<dbReference type="InterPro" id="IPR010949">
    <property type="entry name" value="TonB_Hb/transfer/lactofer_rcpt"/>
</dbReference>
<evidence type="ECO:0000313" key="16">
    <source>
        <dbReference type="EMBL" id="OOV05438.1"/>
    </source>
</evidence>
<evidence type="ECO:0008006" key="18">
    <source>
        <dbReference type="Google" id="ProtNLM"/>
    </source>
</evidence>
<evidence type="ECO:0000256" key="9">
    <source>
        <dbReference type="ARBA" id="ARBA00023170"/>
    </source>
</evidence>
<sequence>MSHPFQRTPVSSLVSLVVCSPLAAWAQAAPDSASATLREVVVSASRYEQAVEELPTSLDVLGRQTLEDGQLQDIRDLARNLPNVSVKRAPARYAVTGKGNATGADANAGFNIRGLGGNRVLMLVDGVRLPRSYLNGSNAFGRDAVDLGVLQRVEIIHGPSSALYGSDGLAGLVNFISLTPADVLQDGNAGLRPSGGKAWASVSGDDKGRTLGATVAHRAGDNAEWLLSSSVGQASGLKNKGCNDAANVDRTTPNPQNSHSASLLGKLVWRPSSSQSHSLTLEQVQKKADVTLLSSALKSPVALPLGYNALSATQKSAAVAAAVTGESASQDQTRSRLSWNARYTVDSPWADRVSSLLSWQHSRAQQDGQTRLATLWANNGLRQRQTSYDEQSLQATLQVEKSWAVSSDWGHKLSYGLDVSQTDVSSFADGRDPVPITAYVPKHYFPDTRDTTQAIYLQSEWFSERWSITPGLRFDQFALDVRNQSGYYPTASATPGKSLSGSAVSPKLGLMFKATPQWSVYGNYATGFRAPEGQQLNSTLEVSTAKLLPNPDLKPEKSRSLEVGIKGRWDQLALDMAVFSSHFDDLIQEKKDLGTANGLAASISNPTLFQTINIDKASIQGFEIRGRYDWGVFGGGQLSIPFSYGRTRGTNEVTGQPLNSIEPAKLTVGLAYRAARWDWGLDVQHQAGKKASEIDSAFIPKSSTLRQFLPAAVTTLDVHTQWRPRKGVRLNLAVVNLTDKKYWNWSDVQGLASNATPLVVDAYTQPGRHLNLSLLVDF</sequence>
<evidence type="ECO:0000256" key="1">
    <source>
        <dbReference type="ARBA" id="ARBA00004571"/>
    </source>
</evidence>
<dbReference type="GO" id="GO:0015232">
    <property type="term" value="F:heme transmembrane transporter activity"/>
    <property type="evidence" value="ECO:0007669"/>
    <property type="project" value="InterPro"/>
</dbReference>
<dbReference type="OrthoDB" id="9764669at2"/>
<keyword evidence="10 11" id="KW-0998">Cell outer membrane</keyword>
<dbReference type="NCBIfam" id="TIGR01785">
    <property type="entry name" value="TonB-hemin"/>
    <property type="match status" value="1"/>
</dbReference>
<feature type="domain" description="TonB-dependent receptor plug" evidence="15">
    <location>
        <begin position="51"/>
        <end position="171"/>
    </location>
</feature>
<evidence type="ECO:0000256" key="3">
    <source>
        <dbReference type="ARBA" id="ARBA00022448"/>
    </source>
</evidence>
<dbReference type="InterPro" id="IPR036942">
    <property type="entry name" value="Beta-barrel_TonB_sf"/>
</dbReference>
<evidence type="ECO:0000259" key="15">
    <source>
        <dbReference type="Pfam" id="PF07715"/>
    </source>
</evidence>
<keyword evidence="3 11" id="KW-0813">Transport</keyword>
<dbReference type="PROSITE" id="PS52016">
    <property type="entry name" value="TONB_DEPENDENT_REC_3"/>
    <property type="match status" value="1"/>
</dbReference>
<dbReference type="GO" id="GO:0044718">
    <property type="term" value="P:siderophore transmembrane transport"/>
    <property type="evidence" value="ECO:0007669"/>
    <property type="project" value="TreeGrafter"/>
</dbReference>
<evidence type="ECO:0000256" key="5">
    <source>
        <dbReference type="ARBA" id="ARBA00022692"/>
    </source>
</evidence>
<dbReference type="PANTHER" id="PTHR30069:SF29">
    <property type="entry name" value="HEMOGLOBIN AND HEMOGLOBIN-HAPTOGLOBIN-BINDING PROTEIN 1-RELATED"/>
    <property type="match status" value="1"/>
</dbReference>
<keyword evidence="8 11" id="KW-0472">Membrane</keyword>
<dbReference type="Proteomes" id="UP000190750">
    <property type="component" value="Unassembled WGS sequence"/>
</dbReference>
<evidence type="ECO:0000256" key="13">
    <source>
        <dbReference type="SAM" id="SignalP"/>
    </source>
</evidence>
<evidence type="ECO:0000256" key="8">
    <source>
        <dbReference type="ARBA" id="ARBA00023136"/>
    </source>
</evidence>
<proteinExistence type="inferred from homology"/>
<dbReference type="NCBIfam" id="TIGR01786">
    <property type="entry name" value="TonB-hemlactrns"/>
    <property type="match status" value="1"/>
</dbReference>
<evidence type="ECO:0000256" key="11">
    <source>
        <dbReference type="PROSITE-ProRule" id="PRU01360"/>
    </source>
</evidence>
<comment type="similarity">
    <text evidence="2 11 12">Belongs to the TonB-dependent receptor family.</text>
</comment>
<comment type="caution">
    <text evidence="16">The sequence shown here is derived from an EMBL/GenBank/DDBJ whole genome shotgun (WGS) entry which is preliminary data.</text>
</comment>
<evidence type="ECO:0000256" key="7">
    <source>
        <dbReference type="ARBA" id="ARBA00023077"/>
    </source>
</evidence>
<keyword evidence="5 11" id="KW-0812">Transmembrane</keyword>
<evidence type="ECO:0000256" key="12">
    <source>
        <dbReference type="RuleBase" id="RU003357"/>
    </source>
</evidence>
<dbReference type="InterPro" id="IPR039426">
    <property type="entry name" value="TonB-dep_rcpt-like"/>
</dbReference>
<organism evidence="16 17">
    <name type="scientific">Rhodoferax fermentans</name>
    <dbReference type="NCBI Taxonomy" id="28066"/>
    <lineage>
        <taxon>Bacteria</taxon>
        <taxon>Pseudomonadati</taxon>
        <taxon>Pseudomonadota</taxon>
        <taxon>Betaproteobacteria</taxon>
        <taxon>Burkholderiales</taxon>
        <taxon>Comamonadaceae</taxon>
        <taxon>Rhodoferax</taxon>
    </lineage>
</organism>
<dbReference type="STRING" id="28066.RF819_00810"/>
<accession>A0A1T1ANE1</accession>
<evidence type="ECO:0000313" key="17">
    <source>
        <dbReference type="Proteomes" id="UP000190750"/>
    </source>
</evidence>
<dbReference type="Pfam" id="PF00593">
    <property type="entry name" value="TonB_dep_Rec_b-barrel"/>
    <property type="match status" value="1"/>
</dbReference>
<comment type="subcellular location">
    <subcellularLocation>
        <location evidence="1 11">Cell outer membrane</location>
        <topology evidence="1 11">Multi-pass membrane protein</topology>
    </subcellularLocation>
</comment>
<dbReference type="RefSeq" id="WP_078363216.1">
    <property type="nucleotide sequence ID" value="NZ_MTJN01000002.1"/>
</dbReference>
<evidence type="ECO:0000256" key="4">
    <source>
        <dbReference type="ARBA" id="ARBA00022452"/>
    </source>
</evidence>
<dbReference type="Gene3D" id="2.40.170.20">
    <property type="entry name" value="TonB-dependent receptor, beta-barrel domain"/>
    <property type="match status" value="1"/>
</dbReference>
<gene>
    <name evidence="16" type="ORF">RF819_00810</name>
</gene>
<dbReference type="InterPro" id="IPR012910">
    <property type="entry name" value="Plug_dom"/>
</dbReference>
<dbReference type="InterPro" id="IPR037066">
    <property type="entry name" value="Plug_dom_sf"/>
</dbReference>
<keyword evidence="17" id="KW-1185">Reference proteome</keyword>
<dbReference type="InterPro" id="IPR011276">
    <property type="entry name" value="TonB_haem/Hb_rcpt"/>
</dbReference>
<dbReference type="SUPFAM" id="SSF56935">
    <property type="entry name" value="Porins"/>
    <property type="match status" value="1"/>
</dbReference>
<keyword evidence="6 13" id="KW-0732">Signal</keyword>
<keyword evidence="4 11" id="KW-1134">Transmembrane beta strand</keyword>
<name>A0A1T1ANE1_RHOFE</name>
<dbReference type="InterPro" id="IPR000531">
    <property type="entry name" value="Beta-barrel_TonB"/>
</dbReference>
<evidence type="ECO:0000259" key="14">
    <source>
        <dbReference type="Pfam" id="PF00593"/>
    </source>
</evidence>
<evidence type="ECO:0000256" key="2">
    <source>
        <dbReference type="ARBA" id="ARBA00009810"/>
    </source>
</evidence>
<dbReference type="AlphaFoldDB" id="A0A1T1ANE1"/>
<protein>
    <recommendedName>
        <fullName evidence="18">TonB-dependent receptor</fullName>
    </recommendedName>
</protein>
<dbReference type="GO" id="GO:0009279">
    <property type="term" value="C:cell outer membrane"/>
    <property type="evidence" value="ECO:0007669"/>
    <property type="project" value="UniProtKB-SubCell"/>
</dbReference>
<keyword evidence="9" id="KW-0675">Receptor</keyword>
<feature type="signal peptide" evidence="13">
    <location>
        <begin position="1"/>
        <end position="26"/>
    </location>
</feature>
<feature type="chain" id="PRO_5013204754" description="TonB-dependent receptor" evidence="13">
    <location>
        <begin position="27"/>
        <end position="778"/>
    </location>
</feature>
<dbReference type="PANTHER" id="PTHR30069">
    <property type="entry name" value="TONB-DEPENDENT OUTER MEMBRANE RECEPTOR"/>
    <property type="match status" value="1"/>
</dbReference>
<evidence type="ECO:0000256" key="10">
    <source>
        <dbReference type="ARBA" id="ARBA00023237"/>
    </source>
</evidence>
<reference evidence="16 17" key="1">
    <citation type="submission" date="2017-01" db="EMBL/GenBank/DDBJ databases">
        <title>Genome sequencing of Rhodoferax fermentans JCM 7819.</title>
        <authorList>
            <person name="Kim Y.J."/>
            <person name="Farh M.E.-A."/>
            <person name="Yang D.-C."/>
        </authorList>
    </citation>
    <scope>NUCLEOTIDE SEQUENCE [LARGE SCALE GENOMIC DNA]</scope>
    <source>
        <strain evidence="16 17">JCM 7819</strain>
    </source>
</reference>
<dbReference type="Pfam" id="PF07715">
    <property type="entry name" value="Plug"/>
    <property type="match status" value="1"/>
</dbReference>